<sequence length="66" mass="7283">MQPIGIFSRILKFAIALRVLVTTGFWPAIFVMSPRAASTSFLSLTASPTPMFNVIFVIRGTCMMDL</sequence>
<feature type="transmembrane region" description="Helical" evidence="1">
    <location>
        <begin position="12"/>
        <end position="33"/>
    </location>
</feature>
<name>J9G5I3_9ZZZZ</name>
<evidence type="ECO:0000313" key="2">
    <source>
        <dbReference type="EMBL" id="EJX02114.1"/>
    </source>
</evidence>
<keyword evidence="1" id="KW-0812">Transmembrane</keyword>
<gene>
    <name evidence="2" type="ORF">EVA_09780</name>
</gene>
<accession>J9G5I3</accession>
<keyword evidence="1" id="KW-1133">Transmembrane helix</keyword>
<dbReference type="EMBL" id="AMCI01002679">
    <property type="protein sequence ID" value="EJX02114.1"/>
    <property type="molecule type" value="Genomic_DNA"/>
</dbReference>
<organism evidence="2">
    <name type="scientific">gut metagenome</name>
    <dbReference type="NCBI Taxonomy" id="749906"/>
    <lineage>
        <taxon>unclassified sequences</taxon>
        <taxon>metagenomes</taxon>
        <taxon>organismal metagenomes</taxon>
    </lineage>
</organism>
<evidence type="ECO:0000256" key="1">
    <source>
        <dbReference type="SAM" id="Phobius"/>
    </source>
</evidence>
<protein>
    <submittedName>
        <fullName evidence="2">Membrane protein</fullName>
    </submittedName>
</protein>
<feature type="transmembrane region" description="Helical" evidence="1">
    <location>
        <begin position="39"/>
        <end position="58"/>
    </location>
</feature>
<reference evidence="2" key="1">
    <citation type="journal article" date="2012" name="PLoS ONE">
        <title>Gene sets for utilization of primary and secondary nutrition supplies in the distal gut of endangered iberian lynx.</title>
        <authorList>
            <person name="Alcaide M."/>
            <person name="Messina E."/>
            <person name="Richter M."/>
            <person name="Bargiela R."/>
            <person name="Peplies J."/>
            <person name="Huws S.A."/>
            <person name="Newbold C.J."/>
            <person name="Golyshin P.N."/>
            <person name="Simon M.A."/>
            <person name="Lopez G."/>
            <person name="Yakimov M.M."/>
            <person name="Ferrer M."/>
        </authorList>
    </citation>
    <scope>NUCLEOTIDE SEQUENCE</scope>
</reference>
<keyword evidence="1" id="KW-0472">Membrane</keyword>
<dbReference type="AlphaFoldDB" id="J9G5I3"/>
<proteinExistence type="predicted"/>
<comment type="caution">
    <text evidence="2">The sequence shown here is derived from an EMBL/GenBank/DDBJ whole genome shotgun (WGS) entry which is preliminary data.</text>
</comment>